<feature type="compositionally biased region" description="Polar residues" evidence="15">
    <location>
        <begin position="505"/>
        <end position="524"/>
    </location>
</feature>
<dbReference type="InterPro" id="IPR018202">
    <property type="entry name" value="Ser_caboxypep_ser_AS"/>
</dbReference>
<comment type="similarity">
    <text evidence="3 14">Belongs to the peptidase S10 family.</text>
</comment>
<keyword evidence="9 14" id="KW-0378">Hydrolase</keyword>
<feature type="chain" id="PRO_5043095899" description="Carboxypeptidase" evidence="14">
    <location>
        <begin position="23"/>
        <end position="648"/>
    </location>
</feature>
<dbReference type="PRINTS" id="PR00724">
    <property type="entry name" value="CRBOXYPTASEC"/>
</dbReference>
<dbReference type="GeneID" id="88172409"/>
<evidence type="ECO:0000256" key="12">
    <source>
        <dbReference type="ARBA" id="ARBA00023136"/>
    </source>
</evidence>
<dbReference type="GO" id="GO:0004185">
    <property type="term" value="F:serine-type carboxypeptidase activity"/>
    <property type="evidence" value="ECO:0007669"/>
    <property type="project" value="UniProtKB-UniRule"/>
</dbReference>
<keyword evidence="4 14" id="KW-0121">Carboxypeptidase</keyword>
<dbReference type="GO" id="GO:0005802">
    <property type="term" value="C:trans-Golgi network"/>
    <property type="evidence" value="ECO:0007669"/>
    <property type="project" value="TreeGrafter"/>
</dbReference>
<keyword evidence="8 14" id="KW-0732">Signal</keyword>
<evidence type="ECO:0000256" key="1">
    <source>
        <dbReference type="ARBA" id="ARBA00001003"/>
    </source>
</evidence>
<evidence type="ECO:0000256" key="15">
    <source>
        <dbReference type="SAM" id="MobiDB-lite"/>
    </source>
</evidence>
<evidence type="ECO:0000256" key="11">
    <source>
        <dbReference type="ARBA" id="ARBA00023034"/>
    </source>
</evidence>
<dbReference type="EMBL" id="CP138895">
    <property type="protein sequence ID" value="WPK24087.1"/>
    <property type="molecule type" value="Genomic_DNA"/>
</dbReference>
<dbReference type="Pfam" id="PF00450">
    <property type="entry name" value="Peptidase_S10"/>
    <property type="match status" value="1"/>
</dbReference>
<dbReference type="PANTHER" id="PTHR11802">
    <property type="entry name" value="SERINE PROTEASE FAMILY S10 SERINE CARBOXYPEPTIDASE"/>
    <property type="match status" value="1"/>
</dbReference>
<organism evidence="17 18">
    <name type="scientific">Australozyma saopauloensis</name>
    <dbReference type="NCBI Taxonomy" id="291208"/>
    <lineage>
        <taxon>Eukaryota</taxon>
        <taxon>Fungi</taxon>
        <taxon>Dikarya</taxon>
        <taxon>Ascomycota</taxon>
        <taxon>Saccharomycotina</taxon>
        <taxon>Pichiomycetes</taxon>
        <taxon>Metschnikowiaceae</taxon>
        <taxon>Australozyma</taxon>
    </lineage>
</organism>
<evidence type="ECO:0000313" key="18">
    <source>
        <dbReference type="Proteomes" id="UP001338582"/>
    </source>
</evidence>
<name>A0AAX4H7Y6_9ASCO</name>
<evidence type="ECO:0000256" key="2">
    <source>
        <dbReference type="ARBA" id="ARBA00004393"/>
    </source>
</evidence>
<keyword evidence="10 16" id="KW-1133">Transmembrane helix</keyword>
<evidence type="ECO:0000256" key="10">
    <source>
        <dbReference type="ARBA" id="ARBA00022989"/>
    </source>
</evidence>
<evidence type="ECO:0000313" key="17">
    <source>
        <dbReference type="EMBL" id="WPK24087.1"/>
    </source>
</evidence>
<evidence type="ECO:0000256" key="8">
    <source>
        <dbReference type="ARBA" id="ARBA00022729"/>
    </source>
</evidence>
<feature type="signal peptide" evidence="14">
    <location>
        <begin position="1"/>
        <end position="22"/>
    </location>
</feature>
<keyword evidence="5 14" id="KW-0645">Protease</keyword>
<keyword evidence="11" id="KW-0333">Golgi apparatus</keyword>
<evidence type="ECO:0000256" key="16">
    <source>
        <dbReference type="SAM" id="Phobius"/>
    </source>
</evidence>
<reference evidence="17 18" key="1">
    <citation type="submission" date="2023-10" db="EMBL/GenBank/DDBJ databases">
        <title>Draft Genome Sequence of Candida saopaulonensis from a very Premature Infant with Sepsis.</title>
        <authorList>
            <person name="Ning Y."/>
            <person name="Dai R."/>
            <person name="Xiao M."/>
            <person name="Xu Y."/>
            <person name="Yan Q."/>
            <person name="Zhang L."/>
        </authorList>
    </citation>
    <scope>NUCLEOTIDE SEQUENCE [LARGE SCALE GENOMIC DNA]</scope>
    <source>
        <strain evidence="17 18">19XY460</strain>
    </source>
</reference>
<keyword evidence="6 16" id="KW-0812">Transmembrane</keyword>
<keyword evidence="18" id="KW-1185">Reference proteome</keyword>
<keyword evidence="12 16" id="KW-0472">Membrane</keyword>
<evidence type="ECO:0000256" key="9">
    <source>
        <dbReference type="ARBA" id="ARBA00022801"/>
    </source>
</evidence>
<dbReference type="Gene3D" id="3.40.50.1820">
    <property type="entry name" value="alpha/beta hydrolase"/>
    <property type="match status" value="1"/>
</dbReference>
<sequence length="648" mass="72587">MMLSNQLTAWALFLLCITLSSANPIRRAGDRLRQVRGVAIEDFIVTKLPGLFENVAEADIPEMYAGQLPLDDAGDNHYFFWKFVDTEKVPDAENKTIFWFNGGPGCSSMDGALMEIGPLRVDSNLEVVYNNGSWHKLADLVFVDQPVGTGFSYGATFDGDMDEVLGHFMEFIDKYFELFPEDIANEVIIAGESYAGQYIPYFASNILTRNDAIDANKTEALRINLKGLMIGNGAIGGDIQSLGFVPFVMKHDLMDKNDSNWPELLQLHEECQNQINRATADGLILNGYQPCEQILSYILAATRDDLAPKDAQCLNMYDFTLRDSYPSCGMNWPPILPYVTDFLGEEEVREDIHIIELPKWKECNNMVHTVLVHGDSEPSSTLLPFILERIEVLLFWGESDIICNTIGGEMMVQHLQWGGQKGYSPDAIEYDWVQDSELVGSYKTERNLTFVKVLNASHMVAFDLPEVSRGLINLFMKRFTMGDDNTKPTLETNGLIGTAEAPETPATNQSAQISHESQGLQEAKPPTTSKIVRLIQLVVIIVIIWALCALYSKYKSGPVSIIKTDASQSSGIKKNVQWAEDLENEISEELPNRDDSFIARAYNLIRKLDSKTQYAPVNGSEIELSEGLRINDEFIIASDDEEEHHAKK</sequence>
<evidence type="ECO:0000256" key="14">
    <source>
        <dbReference type="RuleBase" id="RU361156"/>
    </source>
</evidence>
<keyword evidence="7" id="KW-0053">Apoptosis</keyword>
<dbReference type="GO" id="GO:0006508">
    <property type="term" value="P:proteolysis"/>
    <property type="evidence" value="ECO:0007669"/>
    <property type="project" value="UniProtKB-KW"/>
</dbReference>
<feature type="transmembrane region" description="Helical" evidence="16">
    <location>
        <begin position="531"/>
        <end position="551"/>
    </location>
</feature>
<evidence type="ECO:0000256" key="5">
    <source>
        <dbReference type="ARBA" id="ARBA00022670"/>
    </source>
</evidence>
<dbReference type="AlphaFoldDB" id="A0AAX4H7Y6"/>
<keyword evidence="13" id="KW-0325">Glycoprotein</keyword>
<dbReference type="RefSeq" id="XP_062876471.1">
    <property type="nucleotide sequence ID" value="XM_063020401.1"/>
</dbReference>
<dbReference type="GO" id="GO:0006915">
    <property type="term" value="P:apoptotic process"/>
    <property type="evidence" value="ECO:0007669"/>
    <property type="project" value="UniProtKB-KW"/>
</dbReference>
<evidence type="ECO:0000256" key="13">
    <source>
        <dbReference type="ARBA" id="ARBA00023180"/>
    </source>
</evidence>
<dbReference type="Proteomes" id="UP001338582">
    <property type="component" value="Chromosome 2"/>
</dbReference>
<feature type="region of interest" description="Disordered" evidence="15">
    <location>
        <begin position="498"/>
        <end position="524"/>
    </location>
</feature>
<evidence type="ECO:0000256" key="3">
    <source>
        <dbReference type="ARBA" id="ARBA00009431"/>
    </source>
</evidence>
<dbReference type="EC" id="3.4.16.-" evidence="14"/>
<evidence type="ECO:0000256" key="6">
    <source>
        <dbReference type="ARBA" id="ARBA00022692"/>
    </source>
</evidence>
<comment type="subcellular location">
    <subcellularLocation>
        <location evidence="2">Golgi apparatus</location>
        <location evidence="2">trans-Golgi network membrane</location>
        <topology evidence="2">Single-pass type I membrane protein</topology>
    </subcellularLocation>
</comment>
<evidence type="ECO:0000256" key="4">
    <source>
        <dbReference type="ARBA" id="ARBA00022645"/>
    </source>
</evidence>
<proteinExistence type="inferred from homology"/>
<dbReference type="KEGG" id="asau:88172409"/>
<protein>
    <recommendedName>
        <fullName evidence="14">Carboxypeptidase</fullName>
        <ecNumber evidence="14">3.4.16.-</ecNumber>
    </recommendedName>
</protein>
<dbReference type="SUPFAM" id="SSF53474">
    <property type="entry name" value="alpha/beta-Hydrolases"/>
    <property type="match status" value="1"/>
</dbReference>
<dbReference type="PANTHER" id="PTHR11802:SF190">
    <property type="entry name" value="PHEROMONE-PROCESSING CARBOXYPEPTIDASE KEX1"/>
    <property type="match status" value="1"/>
</dbReference>
<dbReference type="InterPro" id="IPR001563">
    <property type="entry name" value="Peptidase_S10"/>
</dbReference>
<evidence type="ECO:0000256" key="7">
    <source>
        <dbReference type="ARBA" id="ARBA00022703"/>
    </source>
</evidence>
<dbReference type="PROSITE" id="PS00131">
    <property type="entry name" value="CARBOXYPEPT_SER_SER"/>
    <property type="match status" value="1"/>
</dbReference>
<accession>A0AAX4H7Y6</accession>
<comment type="catalytic activity">
    <reaction evidence="1">
        <text>Preferential release of a C-terminal arginine or lysine residue.</text>
        <dbReference type="EC" id="3.4.16.6"/>
    </reaction>
</comment>
<dbReference type="InterPro" id="IPR029058">
    <property type="entry name" value="AB_hydrolase_fold"/>
</dbReference>
<gene>
    <name evidence="17" type="ORF">PUMCH_001343</name>
</gene>